<keyword evidence="7" id="KW-1133">Transmembrane helix</keyword>
<keyword evidence="7" id="KW-0472">Membrane</keyword>
<feature type="transmembrane region" description="Helical" evidence="7">
    <location>
        <begin position="596"/>
        <end position="629"/>
    </location>
</feature>
<dbReference type="GO" id="GO:0008483">
    <property type="term" value="F:transaminase activity"/>
    <property type="evidence" value="ECO:0007669"/>
    <property type="project" value="UniProtKB-KW"/>
</dbReference>
<dbReference type="InterPro" id="IPR015424">
    <property type="entry name" value="PyrdxlP-dep_Trfase"/>
</dbReference>
<dbReference type="InterPro" id="IPR050859">
    <property type="entry name" value="Class-I_PLP-dep_aminotransf"/>
</dbReference>
<dbReference type="InterPro" id="IPR004839">
    <property type="entry name" value="Aminotransferase_I/II_large"/>
</dbReference>
<dbReference type="Gene3D" id="3.90.1150.10">
    <property type="entry name" value="Aspartate Aminotransferase, domain 1"/>
    <property type="match status" value="1"/>
</dbReference>
<feature type="transmembrane region" description="Helical" evidence="7">
    <location>
        <begin position="678"/>
        <end position="700"/>
    </location>
</feature>
<evidence type="ECO:0000313" key="11">
    <source>
        <dbReference type="Proteomes" id="UP000309038"/>
    </source>
</evidence>
<evidence type="ECO:0000256" key="2">
    <source>
        <dbReference type="ARBA" id="ARBA00007441"/>
    </source>
</evidence>
<evidence type="ECO:0000256" key="3">
    <source>
        <dbReference type="ARBA" id="ARBA00022576"/>
    </source>
</evidence>
<feature type="domain" description="DUF6535" evidence="9">
    <location>
        <begin position="454"/>
        <end position="633"/>
    </location>
</feature>
<comment type="similarity">
    <text evidence="2">Belongs to the class-I pyridoxal-phosphate-dependent aminotransferase family.</text>
</comment>
<dbReference type="InterPro" id="IPR015421">
    <property type="entry name" value="PyrdxlP-dep_Trfase_major"/>
</dbReference>
<feature type="transmembrane region" description="Helical" evidence="7">
    <location>
        <begin position="476"/>
        <end position="495"/>
    </location>
</feature>
<feature type="domain" description="Aminotransferase class I/classII large" evidence="8">
    <location>
        <begin position="6"/>
        <end position="245"/>
    </location>
</feature>
<dbReference type="GO" id="GO:0030170">
    <property type="term" value="F:pyridoxal phosphate binding"/>
    <property type="evidence" value="ECO:0007669"/>
    <property type="project" value="InterPro"/>
</dbReference>
<dbReference type="SUPFAM" id="SSF53383">
    <property type="entry name" value="PLP-dependent transferases"/>
    <property type="match status" value="1"/>
</dbReference>
<evidence type="ECO:0000313" key="10">
    <source>
        <dbReference type="EMBL" id="THG96394.1"/>
    </source>
</evidence>
<name>A0A4S4KE26_9APHY</name>
<dbReference type="Pfam" id="PF20153">
    <property type="entry name" value="DUF6535"/>
    <property type="match status" value="1"/>
</dbReference>
<evidence type="ECO:0000259" key="8">
    <source>
        <dbReference type="Pfam" id="PF00155"/>
    </source>
</evidence>
<evidence type="ECO:0000256" key="6">
    <source>
        <dbReference type="SAM" id="MobiDB-lite"/>
    </source>
</evidence>
<accession>A0A4S4KE26</accession>
<keyword evidence="3" id="KW-0032">Aminotransferase</keyword>
<sequence>MFTALHCELVEVETDSNGICSQSLRSVLENWPLIKPKPKVLYTVPYGCNPTGMTAALERRRKVLQLAHEYNFLILEDDPYYYLYYGDAPRVPSYFALELEQPEVGRVLRFDSLSKILSSGIRIGFLCGPDPLMQVIDMHTAVASLQTPSLTQTITFALLNSWGYDGFKTHTETVSQFYREKRDVFEAAMKCHLGGLAEWTTPEAGMFFWFKLILGGEGSEEGDSAYIIQEKAVEKGVLALPGTVFLPNGRKTAYFTMQFRAGYSVLLGVLTLTLRATARPQASTEARALVPNAAAIDGYVLVCTDTNYSGICASVGFTSGACLNFDVFSGLNQFNDAISSVSPDQGWWCIFYLDTDCIAINGLATTNLDLFPIKGIFRVMNTWEPNGQEMHTQTPASSHLGTETASSAPWSSIIALNREPIKGKEPAPEHGPTNEEGHPKADGEAVQPNTTEGWVALLDAMQKHDKNLINGWKDEMNNLLIFAGLFSAVVTAFTIESYQWLQEDPADASSQMLAQISKQLSSFTVTSEFINSTISPPEPSDFTVPKVAIHVNTLWFLSLTFSLLAAFFAIMVQQWLRHIPVPQHLSVREAIRLRQFRYTALVQWQVPTVVSLLPVLLQVAVILFFTGLIRLLFSIDQAQSVAVVFGAATGVALLIFILATLAPLVIPECPYKSPLLPAIRVLLYGLPIAALAFVGFLWMFVAMYLIGPVVAIAVVITGGMIALPAIGCIALISGVAGLRRLGNNAVTWFDEMAPRVEEKFETWWSGSRLGIYLAFNFFGRGIPSLIDYATNIDQFWVNRELKRLPRRSLSLDFEALCWAPSAVPRDHLVHVAQSCSGEFDEYYRAKCALRTTVASLGNYGSQDFEWEIFPFGSVYAKLEENSNHMLSTEYRELLLRALPKDWERTDWMQAGWVMPAVLVVLHQMTREDQGDFMQSFPKLLARIRDSQEIDEEVFTEWTTRIPTTLLYKRCVLGGYKLNREGSFIKAAFFL</sequence>
<comment type="caution">
    <text evidence="10">The sequence shown here is derived from an EMBL/GenBank/DDBJ whole genome shotgun (WGS) entry which is preliminary data.</text>
</comment>
<gene>
    <name evidence="10" type="ORF">EW026_g5437</name>
</gene>
<dbReference type="InterPro" id="IPR045338">
    <property type="entry name" value="DUF6535"/>
</dbReference>
<reference evidence="10 11" key="1">
    <citation type="submission" date="2019-02" db="EMBL/GenBank/DDBJ databases">
        <title>Genome sequencing of the rare red list fungi Phlebia centrifuga.</title>
        <authorList>
            <person name="Buettner E."/>
            <person name="Kellner H."/>
        </authorList>
    </citation>
    <scope>NUCLEOTIDE SEQUENCE [LARGE SCALE GENOMIC DNA]</scope>
    <source>
        <strain evidence="10 11">DSM 108282</strain>
    </source>
</reference>
<evidence type="ECO:0000256" key="7">
    <source>
        <dbReference type="SAM" id="Phobius"/>
    </source>
</evidence>
<dbReference type="PANTHER" id="PTHR42790:SF19">
    <property type="entry name" value="KYNURENINE_ALPHA-AMINOADIPATE AMINOTRANSFERASE, MITOCHONDRIAL"/>
    <property type="match status" value="1"/>
</dbReference>
<comment type="cofactor">
    <cofactor evidence="1">
        <name>pyridoxal 5'-phosphate</name>
        <dbReference type="ChEBI" id="CHEBI:597326"/>
    </cofactor>
</comment>
<evidence type="ECO:0000256" key="4">
    <source>
        <dbReference type="ARBA" id="ARBA00022679"/>
    </source>
</evidence>
<feature type="transmembrane region" description="Helical" evidence="7">
    <location>
        <begin position="554"/>
        <end position="576"/>
    </location>
</feature>
<evidence type="ECO:0000256" key="5">
    <source>
        <dbReference type="ARBA" id="ARBA00022898"/>
    </source>
</evidence>
<keyword evidence="5" id="KW-0663">Pyridoxal phosphate</keyword>
<dbReference type="CDD" id="cd00609">
    <property type="entry name" value="AAT_like"/>
    <property type="match status" value="1"/>
</dbReference>
<keyword evidence="11" id="KW-1185">Reference proteome</keyword>
<dbReference type="Proteomes" id="UP000309038">
    <property type="component" value="Unassembled WGS sequence"/>
</dbReference>
<dbReference type="InterPro" id="IPR015422">
    <property type="entry name" value="PyrdxlP-dep_Trfase_small"/>
</dbReference>
<evidence type="ECO:0000256" key="1">
    <source>
        <dbReference type="ARBA" id="ARBA00001933"/>
    </source>
</evidence>
<evidence type="ECO:0000259" key="9">
    <source>
        <dbReference type="Pfam" id="PF20153"/>
    </source>
</evidence>
<dbReference type="PANTHER" id="PTHR42790">
    <property type="entry name" value="AMINOTRANSFERASE"/>
    <property type="match status" value="1"/>
</dbReference>
<keyword evidence="4" id="KW-0808">Transferase</keyword>
<dbReference type="Pfam" id="PF00155">
    <property type="entry name" value="Aminotran_1_2"/>
    <property type="match status" value="1"/>
</dbReference>
<dbReference type="GO" id="GO:1901605">
    <property type="term" value="P:alpha-amino acid metabolic process"/>
    <property type="evidence" value="ECO:0007669"/>
    <property type="project" value="TreeGrafter"/>
</dbReference>
<protein>
    <submittedName>
        <fullName evidence="10">Uncharacterized protein</fullName>
    </submittedName>
</protein>
<feature type="transmembrane region" description="Helical" evidence="7">
    <location>
        <begin position="641"/>
        <end position="666"/>
    </location>
</feature>
<feature type="region of interest" description="Disordered" evidence="6">
    <location>
        <begin position="387"/>
        <end position="407"/>
    </location>
</feature>
<proteinExistence type="inferred from homology"/>
<dbReference type="EMBL" id="SGPJ01000239">
    <property type="protein sequence ID" value="THG96394.1"/>
    <property type="molecule type" value="Genomic_DNA"/>
</dbReference>
<organism evidence="10 11">
    <name type="scientific">Hermanssonia centrifuga</name>
    <dbReference type="NCBI Taxonomy" id="98765"/>
    <lineage>
        <taxon>Eukaryota</taxon>
        <taxon>Fungi</taxon>
        <taxon>Dikarya</taxon>
        <taxon>Basidiomycota</taxon>
        <taxon>Agaricomycotina</taxon>
        <taxon>Agaricomycetes</taxon>
        <taxon>Polyporales</taxon>
        <taxon>Meruliaceae</taxon>
        <taxon>Hermanssonia</taxon>
    </lineage>
</organism>
<dbReference type="Gene3D" id="3.40.640.10">
    <property type="entry name" value="Type I PLP-dependent aspartate aminotransferase-like (Major domain)"/>
    <property type="match status" value="1"/>
</dbReference>
<dbReference type="AlphaFoldDB" id="A0A4S4KE26"/>
<feature type="compositionally biased region" description="Basic and acidic residues" evidence="6">
    <location>
        <begin position="422"/>
        <end position="443"/>
    </location>
</feature>
<feature type="transmembrane region" description="Helical" evidence="7">
    <location>
        <begin position="706"/>
        <end position="732"/>
    </location>
</feature>
<keyword evidence="7" id="KW-0812">Transmembrane</keyword>
<feature type="region of interest" description="Disordered" evidence="6">
    <location>
        <begin position="422"/>
        <end position="446"/>
    </location>
</feature>